<proteinExistence type="predicted"/>
<dbReference type="EMBL" id="LR743504">
    <property type="protein sequence ID" value="CAA2104558.1"/>
    <property type="molecule type" value="Genomic_DNA"/>
</dbReference>
<evidence type="ECO:0000313" key="2">
    <source>
        <dbReference type="EMBL" id="CAA2104558.1"/>
    </source>
</evidence>
<keyword evidence="1" id="KW-0175">Coiled coil</keyword>
<evidence type="ECO:0000313" key="4">
    <source>
        <dbReference type="Proteomes" id="UP001055307"/>
    </source>
</evidence>
<keyword evidence="4" id="KW-1185">Reference proteome</keyword>
<feature type="coiled-coil region" evidence="1">
    <location>
        <begin position="24"/>
        <end position="51"/>
    </location>
</feature>
<evidence type="ECO:0000256" key="1">
    <source>
        <dbReference type="SAM" id="Coils"/>
    </source>
</evidence>
<gene>
    <name evidence="2" type="ORF">MBUL_02764</name>
    <name evidence="3" type="ORF">OICFNHDK_4346</name>
</gene>
<evidence type="ECO:0000313" key="3">
    <source>
        <dbReference type="EMBL" id="GJD41862.1"/>
    </source>
</evidence>
<accession>A0A679J7S0</accession>
<dbReference type="EMBL" id="BPQF01000029">
    <property type="protein sequence ID" value="GJD41862.1"/>
    <property type="molecule type" value="Genomic_DNA"/>
</dbReference>
<reference evidence="2" key="2">
    <citation type="submission" date="2019-12" db="EMBL/GenBank/DDBJ databases">
        <authorList>
            <person name="Cremers G."/>
        </authorList>
    </citation>
    <scope>NUCLEOTIDE SEQUENCE</scope>
    <source>
        <strain evidence="2">Mbul1</strain>
    </source>
</reference>
<dbReference type="AlphaFoldDB" id="A0A679J7S0"/>
<reference evidence="3" key="3">
    <citation type="submission" date="2021-08" db="EMBL/GenBank/DDBJ databases">
        <authorList>
            <person name="Tani A."/>
            <person name="Ola A."/>
            <person name="Ogura Y."/>
            <person name="Katsura K."/>
            <person name="Hayashi T."/>
        </authorList>
    </citation>
    <scope>NUCLEOTIDE SEQUENCE</scope>
    <source>
        <strain evidence="3">DSM 21893</strain>
    </source>
</reference>
<dbReference type="RefSeq" id="WP_018044330.1">
    <property type="nucleotide sequence ID" value="NZ_BPQF01000029.1"/>
</dbReference>
<organism evidence="2">
    <name type="scientific">Methylobacterium bullatum</name>
    <dbReference type="NCBI Taxonomy" id="570505"/>
    <lineage>
        <taxon>Bacteria</taxon>
        <taxon>Pseudomonadati</taxon>
        <taxon>Pseudomonadota</taxon>
        <taxon>Alphaproteobacteria</taxon>
        <taxon>Hyphomicrobiales</taxon>
        <taxon>Methylobacteriaceae</taxon>
        <taxon>Methylobacterium</taxon>
    </lineage>
</organism>
<dbReference type="Proteomes" id="UP001055307">
    <property type="component" value="Unassembled WGS sequence"/>
</dbReference>
<sequence length="132" mass="14011">MLIIDRMVAMVRAGPGPSPEERAAAAAQYQAEEKARQVRQAEERQAFLTAAPRYVLPDGSAWRSAQMLGRLSNGGERDRGRLYHIVSEDGCGPMGGAGSALCGATPGRRSVGWGDVEGVPATCPRCLKRVAS</sequence>
<reference evidence="3" key="1">
    <citation type="journal article" date="2016" name="Front. Microbiol.">
        <title>Genome Sequence of the Piezophilic, Mesophilic Sulfate-Reducing Bacterium Desulfovibrio indicus J2T.</title>
        <authorList>
            <person name="Cao J."/>
            <person name="Maignien L."/>
            <person name="Shao Z."/>
            <person name="Alain K."/>
            <person name="Jebbar M."/>
        </authorList>
    </citation>
    <scope>NUCLEOTIDE SEQUENCE</scope>
    <source>
        <strain evidence="3">DSM 21893</strain>
    </source>
</reference>
<name>A0A679J7S0_9HYPH</name>
<protein>
    <submittedName>
        <fullName evidence="2">Uncharacterized protein</fullName>
    </submittedName>
</protein>